<comment type="caution">
    <text evidence="12">The sequence shown here is derived from an EMBL/GenBank/DDBJ whole genome shotgun (WGS) entry which is preliminary data.</text>
</comment>
<keyword evidence="5" id="KW-0317">Glutathione biosynthesis</keyword>
<reference evidence="12" key="1">
    <citation type="journal article" date="2014" name="Int. J. Syst. Evol. Microbiol.">
        <title>Complete genome sequence of Corynebacterium casei LMG S-19264T (=DSM 44701T), isolated from a smear-ripened cheese.</title>
        <authorList>
            <consortium name="US DOE Joint Genome Institute (JGI-PGF)"/>
            <person name="Walter F."/>
            <person name="Albersmeier A."/>
            <person name="Kalinowski J."/>
            <person name="Ruckert C."/>
        </authorList>
    </citation>
    <scope>NUCLEOTIDE SEQUENCE</scope>
    <source>
        <strain evidence="12">CGMCC 1.12181</strain>
    </source>
</reference>
<dbReference type="EC" id="6.3.2.2" evidence="10"/>
<comment type="similarity">
    <text evidence="2">Belongs to the carboxylate-amine ligase family. Glutamate--cysteine ligase type 2 subfamily.</text>
</comment>
<dbReference type="Proteomes" id="UP000605253">
    <property type="component" value="Unassembled WGS sequence"/>
</dbReference>
<gene>
    <name evidence="12" type="ORF">GCM10011365_06990</name>
</gene>
<comment type="function">
    <text evidence="10">Catalyzes the synthesis of gamma-glutamylcysteine (gamma-GC).</text>
</comment>
<name>A0A917FLN8_9GAMM</name>
<comment type="catalytic activity">
    <reaction evidence="10">
        <text>L-cysteine + L-glutamate + ATP = gamma-L-glutamyl-L-cysteine + ADP + phosphate + H(+)</text>
        <dbReference type="Rhea" id="RHEA:13285"/>
        <dbReference type="ChEBI" id="CHEBI:15378"/>
        <dbReference type="ChEBI" id="CHEBI:29985"/>
        <dbReference type="ChEBI" id="CHEBI:30616"/>
        <dbReference type="ChEBI" id="CHEBI:35235"/>
        <dbReference type="ChEBI" id="CHEBI:43474"/>
        <dbReference type="ChEBI" id="CHEBI:58173"/>
        <dbReference type="ChEBI" id="CHEBI:456216"/>
        <dbReference type="EC" id="6.3.2.2"/>
    </reaction>
</comment>
<dbReference type="GO" id="GO:0005524">
    <property type="term" value="F:ATP binding"/>
    <property type="evidence" value="ECO:0007669"/>
    <property type="project" value="UniProtKB-UniRule"/>
</dbReference>
<proteinExistence type="inferred from homology"/>
<organism evidence="12 13">
    <name type="scientific">Marinicella pacifica</name>
    <dbReference type="NCBI Taxonomy" id="1171543"/>
    <lineage>
        <taxon>Bacteria</taxon>
        <taxon>Pseudomonadati</taxon>
        <taxon>Pseudomonadota</taxon>
        <taxon>Gammaproteobacteria</taxon>
        <taxon>Lysobacterales</taxon>
        <taxon>Marinicellaceae</taxon>
        <taxon>Marinicella</taxon>
    </lineage>
</organism>
<dbReference type="Pfam" id="PF04107">
    <property type="entry name" value="GCS2"/>
    <property type="match status" value="1"/>
</dbReference>
<keyword evidence="13" id="KW-1185">Reference proteome</keyword>
<evidence type="ECO:0000256" key="6">
    <source>
        <dbReference type="ARBA" id="ARBA00022741"/>
    </source>
</evidence>
<dbReference type="EMBL" id="BMEO01000002">
    <property type="protein sequence ID" value="GGF88412.1"/>
    <property type="molecule type" value="Genomic_DNA"/>
</dbReference>
<dbReference type="PIRSF" id="PIRSF017901">
    <property type="entry name" value="GCL"/>
    <property type="match status" value="1"/>
</dbReference>
<keyword evidence="4 10" id="KW-0436">Ligase</keyword>
<reference evidence="12" key="2">
    <citation type="submission" date="2020-09" db="EMBL/GenBank/DDBJ databases">
        <authorList>
            <person name="Sun Q."/>
            <person name="Zhou Y."/>
        </authorList>
    </citation>
    <scope>NUCLEOTIDE SEQUENCE</scope>
    <source>
        <strain evidence="12">CGMCC 1.12181</strain>
    </source>
</reference>
<dbReference type="AlphaFoldDB" id="A0A917FLN8"/>
<evidence type="ECO:0000256" key="10">
    <source>
        <dbReference type="PIRNR" id="PIRNR017901"/>
    </source>
</evidence>
<evidence type="ECO:0000313" key="13">
    <source>
        <dbReference type="Proteomes" id="UP000605253"/>
    </source>
</evidence>
<feature type="disulfide bond" evidence="11">
    <location>
        <begin position="108"/>
        <end position="328"/>
    </location>
</feature>
<comment type="pathway">
    <text evidence="1">Sulfur metabolism; glutathione biosynthesis; glutathione from L-cysteine and L-glutamate: step 1/2.</text>
</comment>
<dbReference type="InterPro" id="IPR011556">
    <property type="entry name" value="Glut_cys_lig_pln_type"/>
</dbReference>
<keyword evidence="8" id="KW-0809">Transit peptide</keyword>
<dbReference type="PANTHER" id="PTHR34378">
    <property type="entry name" value="GLUTAMATE--CYSTEINE LIGASE, CHLOROPLASTIC"/>
    <property type="match status" value="1"/>
</dbReference>
<evidence type="ECO:0000256" key="1">
    <source>
        <dbReference type="ARBA" id="ARBA00005006"/>
    </source>
</evidence>
<evidence type="ECO:0000256" key="4">
    <source>
        <dbReference type="ARBA" id="ARBA00022598"/>
    </source>
</evidence>
<evidence type="ECO:0000256" key="8">
    <source>
        <dbReference type="ARBA" id="ARBA00022946"/>
    </source>
</evidence>
<dbReference type="InterPro" id="IPR014746">
    <property type="entry name" value="Gln_synth/guanido_kin_cat_dom"/>
</dbReference>
<dbReference type="SUPFAM" id="SSF55931">
    <property type="entry name" value="Glutamine synthetase/guanido kinase"/>
    <property type="match status" value="1"/>
</dbReference>
<evidence type="ECO:0000256" key="9">
    <source>
        <dbReference type="ARBA" id="ARBA00023157"/>
    </source>
</evidence>
<evidence type="ECO:0000313" key="12">
    <source>
        <dbReference type="EMBL" id="GGF88412.1"/>
    </source>
</evidence>
<dbReference type="PANTHER" id="PTHR34378:SF1">
    <property type="entry name" value="GLUTAMATE--CYSTEINE LIGASE, CHLOROPLASTIC"/>
    <property type="match status" value="1"/>
</dbReference>
<accession>A0A917FLN8</accession>
<evidence type="ECO:0000256" key="5">
    <source>
        <dbReference type="ARBA" id="ARBA00022684"/>
    </source>
</evidence>
<dbReference type="NCBIfam" id="TIGR01436">
    <property type="entry name" value="glu_cys_lig_pln"/>
    <property type="match status" value="1"/>
</dbReference>
<dbReference type="InterPro" id="IPR006336">
    <property type="entry name" value="GCS2"/>
</dbReference>
<dbReference type="InterPro" id="IPR035434">
    <property type="entry name" value="GCL_bact_plant"/>
</dbReference>
<evidence type="ECO:0000256" key="3">
    <source>
        <dbReference type="ARBA" id="ARBA00011153"/>
    </source>
</evidence>
<dbReference type="GO" id="GO:0006750">
    <property type="term" value="P:glutathione biosynthetic process"/>
    <property type="evidence" value="ECO:0007669"/>
    <property type="project" value="UniProtKB-UniRule"/>
</dbReference>
<protein>
    <recommendedName>
        <fullName evidence="10">Glutamate--cysteine ligase</fullName>
        <ecNumber evidence="10">6.3.2.2</ecNumber>
    </recommendedName>
</protein>
<evidence type="ECO:0000256" key="2">
    <source>
        <dbReference type="ARBA" id="ARBA00010253"/>
    </source>
</evidence>
<sequence>MTKHISIESKHELIDYLAAGCKPKSMWKVGTEHEKFGFHRHSLKPLHYTEPGGIRDILQQLADKHGWQPVYEQDNIIALSRHGCSITLEPGGQLELSGAPLSDVHQTCAETNQHLKELKSIAEPLGTAFLGMGFQPTASRDDIQFMPKDRYKIMSAYMPKVGSLGLDMMKRTCTIQANLDFSSEADMVKKFRVSLALQPVATALFANSPFTDGRVNGYLSYRSHIWTDTDPHRCGILPFVFEPGMGFERYVDYMLDVPMYFVQRKGKYLNAAGLSFRDFLSGHLKILPGEKPTIKDWEDHLTTAFPEVRLKKFLEMRGADGGPWRRICALPALWVGLLYDDTQLNQAADWISDWTQEDHAYLRSQVPKYGLCTAFKGEKVRDLALRMLAMSRAGLEKRAIKTSCGKDESVHLTALQEIADTGVTPAERKLGKYHGVWQQELSEIYRLCAY</sequence>
<evidence type="ECO:0000256" key="11">
    <source>
        <dbReference type="PIRSR" id="PIRSR017901-50"/>
    </source>
</evidence>
<keyword evidence="9 11" id="KW-1015">Disulfide bond</keyword>
<keyword evidence="7 10" id="KW-0067">ATP-binding</keyword>
<comment type="similarity">
    <text evidence="10">Belongs to the glutamate--cysteine ligase type 2 family. EgtA subfamily.</text>
</comment>
<evidence type="ECO:0000256" key="7">
    <source>
        <dbReference type="ARBA" id="ARBA00022840"/>
    </source>
</evidence>
<comment type="subunit">
    <text evidence="3">Homodimer or monomer when oxidized or reduced, respectively.</text>
</comment>
<dbReference type="RefSeq" id="WP_188364288.1">
    <property type="nucleotide sequence ID" value="NZ_BAABJF010000032.1"/>
</dbReference>
<keyword evidence="6 10" id="KW-0547">Nucleotide-binding</keyword>
<dbReference type="Gene3D" id="3.30.590.20">
    <property type="match status" value="1"/>
</dbReference>
<dbReference type="GO" id="GO:0004357">
    <property type="term" value="F:glutamate-cysteine ligase activity"/>
    <property type="evidence" value="ECO:0007669"/>
    <property type="project" value="UniProtKB-UniRule"/>
</dbReference>